<dbReference type="RefSeq" id="WP_090699097.1">
    <property type="nucleotide sequence ID" value="NZ_FOSP01000011.1"/>
</dbReference>
<proteinExistence type="predicted"/>
<protein>
    <submittedName>
        <fullName evidence="1">Uncharacterized protein</fullName>
    </submittedName>
</protein>
<reference evidence="2" key="1">
    <citation type="submission" date="2016-10" db="EMBL/GenBank/DDBJ databases">
        <authorList>
            <person name="Varghese N."/>
            <person name="Submissions S."/>
        </authorList>
    </citation>
    <scope>NUCLEOTIDE SEQUENCE [LARGE SCALE GENOMIC DNA]</scope>
    <source>
        <strain evidence="2">Nm69</strain>
    </source>
</reference>
<keyword evidence="2" id="KW-1185">Reference proteome</keyword>
<gene>
    <name evidence="1" type="ORF">SAMN05216302_101137</name>
</gene>
<dbReference type="EMBL" id="FOSP01000011">
    <property type="protein sequence ID" value="SFK63882.1"/>
    <property type="molecule type" value="Genomic_DNA"/>
</dbReference>
<name>A0A1I4B4Q0_9PROT</name>
<evidence type="ECO:0000313" key="1">
    <source>
        <dbReference type="EMBL" id="SFK63882.1"/>
    </source>
</evidence>
<organism evidence="1 2">
    <name type="scientific">Nitrosomonas aestuarii</name>
    <dbReference type="NCBI Taxonomy" id="52441"/>
    <lineage>
        <taxon>Bacteria</taxon>
        <taxon>Pseudomonadati</taxon>
        <taxon>Pseudomonadota</taxon>
        <taxon>Betaproteobacteria</taxon>
        <taxon>Nitrosomonadales</taxon>
        <taxon>Nitrosomonadaceae</taxon>
        <taxon>Nitrosomonas</taxon>
    </lineage>
</organism>
<sequence length="64" mass="7561">MVSSCETDAEIIDMVYACQQSIDTLDYWEQEFIKQASHKLDDDYDLSSNQLDMLTEIYKRVVFE</sequence>
<dbReference type="Proteomes" id="UP000199533">
    <property type="component" value="Unassembled WGS sequence"/>
</dbReference>
<dbReference type="AlphaFoldDB" id="A0A1I4B4Q0"/>
<evidence type="ECO:0000313" key="2">
    <source>
        <dbReference type="Proteomes" id="UP000199533"/>
    </source>
</evidence>
<dbReference type="STRING" id="52441.SAMN05216302_101137"/>
<accession>A0A1I4B4Q0</accession>